<sequence length="214" mass="22414">MEDRRVNLTFSARELQDLAIAWVALGVAFAIFFAGGGSRALSMLADQGLIQPLVVSLVTAGLGFLLHELAHKVVAVRFDQIAEFRADYGMLFIAVVSAMVGFLFAAPGAVHHRGRLTAREHGLIALAGPVTNGLLALVFAPIYLAGLFVGSPLLSLIGGRGVAINLFLAAFNLVPFGPLDGKTVLGWSKAAFVLTFVPAAAVTVVVVFVLGIGF</sequence>
<dbReference type="GO" id="GO:0006508">
    <property type="term" value="P:proteolysis"/>
    <property type="evidence" value="ECO:0007669"/>
    <property type="project" value="UniProtKB-KW"/>
</dbReference>
<feature type="transmembrane region" description="Helical" evidence="1">
    <location>
        <begin position="20"/>
        <end position="37"/>
    </location>
</feature>
<keyword evidence="1" id="KW-1133">Transmembrane helix</keyword>
<keyword evidence="2" id="KW-0645">Protease</keyword>
<comment type="caution">
    <text evidence="2">The sequence shown here is derived from an EMBL/GenBank/DDBJ whole genome shotgun (WGS) entry which is preliminary data.</text>
</comment>
<keyword evidence="3" id="KW-1185">Reference proteome</keyword>
<proteinExistence type="predicted"/>
<dbReference type="PANTHER" id="PTHR35864:SF1">
    <property type="entry name" value="ZINC METALLOPROTEASE YWHC-RELATED"/>
    <property type="match status" value="1"/>
</dbReference>
<feature type="transmembrane region" description="Helical" evidence="1">
    <location>
        <begin position="122"/>
        <end position="145"/>
    </location>
</feature>
<gene>
    <name evidence="2" type="ORF">DU504_12415</name>
</gene>
<keyword evidence="2" id="KW-0482">Metalloprotease</keyword>
<keyword evidence="1" id="KW-0812">Transmembrane</keyword>
<dbReference type="Proteomes" id="UP000252189">
    <property type="component" value="Unassembled WGS sequence"/>
</dbReference>
<evidence type="ECO:0000256" key="1">
    <source>
        <dbReference type="SAM" id="Phobius"/>
    </source>
</evidence>
<feature type="transmembrane region" description="Helical" evidence="1">
    <location>
        <begin position="157"/>
        <end position="179"/>
    </location>
</feature>
<feature type="transmembrane region" description="Helical" evidence="1">
    <location>
        <begin position="90"/>
        <end position="110"/>
    </location>
</feature>
<keyword evidence="2" id="KW-0378">Hydrolase</keyword>
<name>A0A368NEL7_9EURY</name>
<organism evidence="2 3">
    <name type="scientific">Haloplanus salinus</name>
    <dbReference type="NCBI Taxonomy" id="1126245"/>
    <lineage>
        <taxon>Archaea</taxon>
        <taxon>Methanobacteriati</taxon>
        <taxon>Methanobacteriota</taxon>
        <taxon>Stenosarchaea group</taxon>
        <taxon>Halobacteria</taxon>
        <taxon>Halobacteriales</taxon>
        <taxon>Haloferacaceae</taxon>
        <taxon>Haloplanus</taxon>
    </lineage>
</organism>
<feature type="transmembrane region" description="Helical" evidence="1">
    <location>
        <begin position="191"/>
        <end position="212"/>
    </location>
</feature>
<reference evidence="2 3" key="1">
    <citation type="submission" date="2018-07" db="EMBL/GenBank/DDBJ databases">
        <title>Genome sequences of Haloplanus salinus JCM 18368T.</title>
        <authorList>
            <person name="Kim Y.B."/>
            <person name="Roh S.W."/>
        </authorList>
    </citation>
    <scope>NUCLEOTIDE SEQUENCE [LARGE SCALE GENOMIC DNA]</scope>
    <source>
        <strain evidence="2 3">JCM 18368</strain>
    </source>
</reference>
<keyword evidence="1" id="KW-0472">Membrane</keyword>
<dbReference type="GO" id="GO:0008237">
    <property type="term" value="F:metallopeptidase activity"/>
    <property type="evidence" value="ECO:0007669"/>
    <property type="project" value="UniProtKB-KW"/>
</dbReference>
<protein>
    <submittedName>
        <fullName evidence="2">Metalloprotease</fullName>
    </submittedName>
</protein>
<feature type="transmembrane region" description="Helical" evidence="1">
    <location>
        <begin position="49"/>
        <end position="70"/>
    </location>
</feature>
<dbReference type="InterPro" id="IPR052348">
    <property type="entry name" value="Metallopeptidase_M50B"/>
</dbReference>
<dbReference type="PANTHER" id="PTHR35864">
    <property type="entry name" value="ZINC METALLOPROTEASE MJ0611-RELATED"/>
    <property type="match status" value="1"/>
</dbReference>
<evidence type="ECO:0000313" key="3">
    <source>
        <dbReference type="Proteomes" id="UP000252189"/>
    </source>
</evidence>
<dbReference type="EMBL" id="QPHM01000001">
    <property type="protein sequence ID" value="RCU48034.1"/>
    <property type="molecule type" value="Genomic_DNA"/>
</dbReference>
<evidence type="ECO:0000313" key="2">
    <source>
        <dbReference type="EMBL" id="RCU48034.1"/>
    </source>
</evidence>
<accession>A0A368NEL7</accession>
<dbReference type="AlphaFoldDB" id="A0A368NEL7"/>